<reference evidence="2 3" key="1">
    <citation type="journal article" date="2024" name="Appl. Environ. Microbiol.">
        <title>Pontiella agarivorans sp. nov., a novel marine anaerobic bacterium capable of degrading macroalgal polysaccharides and fixing nitrogen.</title>
        <authorList>
            <person name="Liu N."/>
            <person name="Kivenson V."/>
            <person name="Peng X."/>
            <person name="Cui Z."/>
            <person name="Lankiewicz T.S."/>
            <person name="Gosselin K.M."/>
            <person name="English C.J."/>
            <person name="Blair E.M."/>
            <person name="O'Malley M.A."/>
            <person name="Valentine D.L."/>
        </authorList>
    </citation>
    <scope>NUCLEOTIDE SEQUENCE [LARGE SCALE GENOMIC DNA]</scope>
    <source>
        <strain evidence="2 3">NLcol2</strain>
    </source>
</reference>
<proteinExistence type="predicted"/>
<dbReference type="Proteomes" id="UP001290861">
    <property type="component" value="Unassembled WGS sequence"/>
</dbReference>
<evidence type="ECO:0000256" key="1">
    <source>
        <dbReference type="SAM" id="SignalP"/>
    </source>
</evidence>
<organism evidence="2 3">
    <name type="scientific">Pontiella agarivorans</name>
    <dbReference type="NCBI Taxonomy" id="3038953"/>
    <lineage>
        <taxon>Bacteria</taxon>
        <taxon>Pseudomonadati</taxon>
        <taxon>Kiritimatiellota</taxon>
        <taxon>Kiritimatiellia</taxon>
        <taxon>Kiritimatiellales</taxon>
        <taxon>Pontiellaceae</taxon>
        <taxon>Pontiella</taxon>
    </lineage>
</organism>
<evidence type="ECO:0000313" key="2">
    <source>
        <dbReference type="EMBL" id="MDZ8118131.1"/>
    </source>
</evidence>
<keyword evidence="3" id="KW-1185">Reference proteome</keyword>
<feature type="chain" id="PRO_5045883467" evidence="1">
    <location>
        <begin position="22"/>
        <end position="253"/>
    </location>
</feature>
<keyword evidence="1" id="KW-0732">Signal</keyword>
<dbReference type="EMBL" id="JARVCO010000007">
    <property type="protein sequence ID" value="MDZ8118131.1"/>
    <property type="molecule type" value="Genomic_DNA"/>
</dbReference>
<dbReference type="RefSeq" id="WP_322607930.1">
    <property type="nucleotide sequence ID" value="NZ_JARVCO010000007.1"/>
</dbReference>
<name>A0ABU5MV79_9BACT</name>
<sequence length="253" mass="27957">MKITIALISLPLLFQLGTAAAQLTQLWESDLSDIPTNGLPFDGEIVDIAEFPSGETALISLPTYTNIHIIVLDDNGDYLAQSDIETTQRIYDDIAIRSNHSIDKFLVIYSFSEGGSDVLLCSVSNSTIISESIGETSDYSKYDAPYRGGIFNAHSVFDNIATFYDYSHTNTTLIKYSLNADSPQLAGGVISGQQQSNFVISWDSISGEQYQIQSSSDLNTWIDVGLPISGNDSRLRWTNSIETNTYFYRVIIK</sequence>
<accession>A0ABU5MV79</accession>
<gene>
    <name evidence="2" type="ORF">P9H32_05765</name>
</gene>
<comment type="caution">
    <text evidence="2">The sequence shown here is derived from an EMBL/GenBank/DDBJ whole genome shotgun (WGS) entry which is preliminary data.</text>
</comment>
<evidence type="ECO:0000313" key="3">
    <source>
        <dbReference type="Proteomes" id="UP001290861"/>
    </source>
</evidence>
<protein>
    <submittedName>
        <fullName evidence="2">Uncharacterized protein</fullName>
    </submittedName>
</protein>
<feature type="signal peptide" evidence="1">
    <location>
        <begin position="1"/>
        <end position="21"/>
    </location>
</feature>